<accession>A0A9N8WSN5</accession>
<dbReference type="AlphaFoldDB" id="A0A9N8WSN5"/>
<sequence>MDEKQKVFTKVKAAEYTNKYRQDIYGIVEYVQQKKEDLEED</sequence>
<comment type="caution">
    <text evidence="1">The sequence shown here is derived from an EMBL/GenBank/DDBJ whole genome shotgun (WGS) entry which is preliminary data.</text>
</comment>
<dbReference type="EMBL" id="CAJVPK010000318">
    <property type="protein sequence ID" value="CAG8493455.1"/>
    <property type="molecule type" value="Genomic_DNA"/>
</dbReference>
<dbReference type="OrthoDB" id="10558394at2759"/>
<gene>
    <name evidence="1" type="ORF">DEBURN_LOCUS4301</name>
</gene>
<reference evidence="1" key="1">
    <citation type="submission" date="2021-06" db="EMBL/GenBank/DDBJ databases">
        <authorList>
            <person name="Kallberg Y."/>
            <person name="Tangrot J."/>
            <person name="Rosling A."/>
        </authorList>
    </citation>
    <scope>NUCLEOTIDE SEQUENCE</scope>
    <source>
        <strain evidence="1">AZ414A</strain>
    </source>
</reference>
<protein>
    <submittedName>
        <fullName evidence="1">10773_t:CDS:1</fullName>
    </submittedName>
</protein>
<keyword evidence="2" id="KW-1185">Reference proteome</keyword>
<name>A0A9N8WSN5_9GLOM</name>
<proteinExistence type="predicted"/>
<evidence type="ECO:0000313" key="1">
    <source>
        <dbReference type="EMBL" id="CAG8493455.1"/>
    </source>
</evidence>
<organism evidence="1 2">
    <name type="scientific">Diversispora eburnea</name>
    <dbReference type="NCBI Taxonomy" id="1213867"/>
    <lineage>
        <taxon>Eukaryota</taxon>
        <taxon>Fungi</taxon>
        <taxon>Fungi incertae sedis</taxon>
        <taxon>Mucoromycota</taxon>
        <taxon>Glomeromycotina</taxon>
        <taxon>Glomeromycetes</taxon>
        <taxon>Diversisporales</taxon>
        <taxon>Diversisporaceae</taxon>
        <taxon>Diversispora</taxon>
    </lineage>
</organism>
<evidence type="ECO:0000313" key="2">
    <source>
        <dbReference type="Proteomes" id="UP000789706"/>
    </source>
</evidence>
<dbReference type="Proteomes" id="UP000789706">
    <property type="component" value="Unassembled WGS sequence"/>
</dbReference>